<evidence type="ECO:0000313" key="2">
    <source>
        <dbReference type="EMBL" id="MBW4464788.1"/>
    </source>
</evidence>
<reference evidence="2" key="1">
    <citation type="submission" date="2021-05" db="EMBL/GenBank/DDBJ databases">
        <authorList>
            <person name="Pietrasiak N."/>
            <person name="Ward R."/>
            <person name="Stajich J.E."/>
            <person name="Kurbessoian T."/>
        </authorList>
    </citation>
    <scope>NUCLEOTIDE SEQUENCE</scope>
    <source>
        <strain evidence="2">GSE-TBD4-15B</strain>
    </source>
</reference>
<protein>
    <submittedName>
        <fullName evidence="2">Uncharacterized protein</fullName>
    </submittedName>
</protein>
<dbReference type="AlphaFoldDB" id="A0A951U3M1"/>
<accession>A0A951U3M1</accession>
<organism evidence="2 3">
    <name type="scientific">Pegethrix bostrychoides GSE-TBD4-15B</name>
    <dbReference type="NCBI Taxonomy" id="2839662"/>
    <lineage>
        <taxon>Bacteria</taxon>
        <taxon>Bacillati</taxon>
        <taxon>Cyanobacteriota</taxon>
        <taxon>Cyanophyceae</taxon>
        <taxon>Oculatellales</taxon>
        <taxon>Oculatellaceae</taxon>
        <taxon>Pegethrix</taxon>
    </lineage>
</organism>
<feature type="region of interest" description="Disordered" evidence="1">
    <location>
        <begin position="1"/>
        <end position="22"/>
    </location>
</feature>
<proteinExistence type="predicted"/>
<feature type="compositionally biased region" description="Basic and acidic residues" evidence="1">
    <location>
        <begin position="12"/>
        <end position="22"/>
    </location>
</feature>
<evidence type="ECO:0000313" key="3">
    <source>
        <dbReference type="Proteomes" id="UP000707356"/>
    </source>
</evidence>
<gene>
    <name evidence="2" type="ORF">KME07_05020</name>
</gene>
<sequence length="99" mass="11453">MTTTNLPLDLTHYPEADGKPMTESDATRDYLCDYLHDYLIYCVEALELYFQSRRSIYVSGNLFIDYEQGNPQSDTLPDMVTILSRKLSSYRPRNSLTLS</sequence>
<evidence type="ECO:0000256" key="1">
    <source>
        <dbReference type="SAM" id="MobiDB-lite"/>
    </source>
</evidence>
<reference evidence="2" key="2">
    <citation type="journal article" date="2022" name="Microbiol. Resour. Announc.">
        <title>Metagenome Sequencing to Explore Phylogenomics of Terrestrial Cyanobacteria.</title>
        <authorList>
            <person name="Ward R.D."/>
            <person name="Stajich J.E."/>
            <person name="Johansen J.R."/>
            <person name="Huntemann M."/>
            <person name="Clum A."/>
            <person name="Foster B."/>
            <person name="Foster B."/>
            <person name="Roux S."/>
            <person name="Palaniappan K."/>
            <person name="Varghese N."/>
            <person name="Mukherjee S."/>
            <person name="Reddy T.B.K."/>
            <person name="Daum C."/>
            <person name="Copeland A."/>
            <person name="Chen I.A."/>
            <person name="Ivanova N.N."/>
            <person name="Kyrpides N.C."/>
            <person name="Shapiro N."/>
            <person name="Eloe-Fadrosh E.A."/>
            <person name="Pietrasiak N."/>
        </authorList>
    </citation>
    <scope>NUCLEOTIDE SEQUENCE</scope>
    <source>
        <strain evidence="2">GSE-TBD4-15B</strain>
    </source>
</reference>
<dbReference type="Proteomes" id="UP000707356">
    <property type="component" value="Unassembled WGS sequence"/>
</dbReference>
<comment type="caution">
    <text evidence="2">The sequence shown here is derived from an EMBL/GenBank/DDBJ whole genome shotgun (WGS) entry which is preliminary data.</text>
</comment>
<name>A0A951U3M1_9CYAN</name>
<dbReference type="EMBL" id="JAHHHV010000021">
    <property type="protein sequence ID" value="MBW4464788.1"/>
    <property type="molecule type" value="Genomic_DNA"/>
</dbReference>